<gene>
    <name evidence="8" type="ORF">IE81DRAFT_289185</name>
</gene>
<dbReference type="SFLD" id="SFLDG00358">
    <property type="entry name" value="Main_(cytGST)"/>
    <property type="match status" value="1"/>
</dbReference>
<dbReference type="PROSITE" id="PS50040">
    <property type="entry name" value="EF1G_C"/>
    <property type="match status" value="1"/>
</dbReference>
<dbReference type="CDD" id="cd03044">
    <property type="entry name" value="GST_N_EF1Bgamma"/>
    <property type="match status" value="1"/>
</dbReference>
<organism evidence="8 9">
    <name type="scientific">Ceraceosorus guamensis</name>
    <dbReference type="NCBI Taxonomy" id="1522189"/>
    <lineage>
        <taxon>Eukaryota</taxon>
        <taxon>Fungi</taxon>
        <taxon>Dikarya</taxon>
        <taxon>Basidiomycota</taxon>
        <taxon>Ustilaginomycotina</taxon>
        <taxon>Exobasidiomycetes</taxon>
        <taxon>Ceraceosorales</taxon>
        <taxon>Ceraceosoraceae</taxon>
        <taxon>Ceraceosorus</taxon>
    </lineage>
</organism>
<dbReference type="Pfam" id="PF02798">
    <property type="entry name" value="GST_N"/>
    <property type="match status" value="1"/>
</dbReference>
<dbReference type="FunFam" id="3.30.70.1010:FF:000001">
    <property type="entry name" value="Elongation factor 1-gamma 1"/>
    <property type="match status" value="1"/>
</dbReference>
<proteinExistence type="predicted"/>
<dbReference type="InterPro" id="IPR036282">
    <property type="entry name" value="Glutathione-S-Trfase_C_sf"/>
</dbReference>
<accession>A0A316W642</accession>
<dbReference type="Gene3D" id="3.30.70.1010">
    <property type="entry name" value="Translation elongation factor EF1B, gamma chain, conserved domain"/>
    <property type="match status" value="1"/>
</dbReference>
<dbReference type="InterPro" id="IPR050802">
    <property type="entry name" value="EF-GSTs"/>
</dbReference>
<dbReference type="GO" id="GO:0005634">
    <property type="term" value="C:nucleus"/>
    <property type="evidence" value="ECO:0007669"/>
    <property type="project" value="TreeGrafter"/>
</dbReference>
<dbReference type="SFLD" id="SFLDS00019">
    <property type="entry name" value="Glutathione_Transferase_(cytos"/>
    <property type="match status" value="1"/>
</dbReference>
<sequence>MAPIGKIYSRSINPKATRVLAAAKYNGLEVELIETVPGEDTQKPEFKAKFPYGKIPAFLGEDGYKLTEGRAIARYVAGLSSNANLLGSDPKSSAEVEQWISYADDEIWNKTLLLAQITSGRAPYSKPLETKLWDDLKRALLHLDIHIKKHTYLVGHRVTLADLTIVANLRFLFTIVAGPDFRNQYPNVIRYFQTVINQDKIADVYAAPDSALAKEDVKFVPPKKEAAKPVAAAAAAAKPAEPKAAKKAAKKDDDDDDEPAAPAEPKAAHPCASLPPSKFILDECKRQYSNLDTKPDFLNWFYANYDAEGYSLWRVDFKYNDELTQVFMSANQIGGFFTRLEASRKYVMGSAAVYGESNNSAIAGVFVVRGKNVDDVLGVAPDWESYKASPIDLQDPKQKQFFEDCLAWEGQLEDGKKLNDSAAK</sequence>
<evidence type="ECO:0000313" key="9">
    <source>
        <dbReference type="Proteomes" id="UP000245783"/>
    </source>
</evidence>
<dbReference type="STRING" id="1522189.A0A316W642"/>
<dbReference type="GO" id="GO:0003746">
    <property type="term" value="F:translation elongation factor activity"/>
    <property type="evidence" value="ECO:0007669"/>
    <property type="project" value="UniProtKB-UniRule"/>
</dbReference>
<dbReference type="PANTHER" id="PTHR43986">
    <property type="entry name" value="ELONGATION FACTOR 1-GAMMA"/>
    <property type="match status" value="1"/>
</dbReference>
<dbReference type="InterPro" id="IPR001662">
    <property type="entry name" value="EF1B_G_C"/>
</dbReference>
<evidence type="ECO:0000256" key="4">
    <source>
        <dbReference type="SAM" id="MobiDB-lite"/>
    </source>
</evidence>
<feature type="domain" description="EF-1-gamma C-terminal" evidence="5">
    <location>
        <begin position="267"/>
        <end position="424"/>
    </location>
</feature>
<evidence type="ECO:0000313" key="8">
    <source>
        <dbReference type="EMBL" id="PWN43125.1"/>
    </source>
</evidence>
<dbReference type="Gene3D" id="1.20.1050.10">
    <property type="match status" value="1"/>
</dbReference>
<dbReference type="Pfam" id="PF00043">
    <property type="entry name" value="GST_C"/>
    <property type="match status" value="1"/>
</dbReference>
<dbReference type="Gene3D" id="3.40.30.10">
    <property type="entry name" value="Glutaredoxin"/>
    <property type="match status" value="1"/>
</dbReference>
<dbReference type="GO" id="GO:0005737">
    <property type="term" value="C:cytoplasm"/>
    <property type="evidence" value="ECO:0007669"/>
    <property type="project" value="TreeGrafter"/>
</dbReference>
<keyword evidence="2 3" id="KW-0648">Protein biosynthesis</keyword>
<dbReference type="InterPro" id="IPR010987">
    <property type="entry name" value="Glutathione-S-Trfase_C-like"/>
</dbReference>
<dbReference type="InterPro" id="IPR036433">
    <property type="entry name" value="EF1B_G_C_sf"/>
</dbReference>
<dbReference type="FunFam" id="1.20.1050.10:FF:000006">
    <property type="entry name" value="Elongation factor 1 gamma"/>
    <property type="match status" value="1"/>
</dbReference>
<dbReference type="Proteomes" id="UP000245783">
    <property type="component" value="Unassembled WGS sequence"/>
</dbReference>
<feature type="domain" description="GST N-terminal" evidence="6">
    <location>
        <begin position="3"/>
        <end position="84"/>
    </location>
</feature>
<protein>
    <submittedName>
        <fullName evidence="8">EEF1-gamma domain-containing protein</fullName>
    </submittedName>
</protein>
<keyword evidence="9" id="KW-1185">Reference proteome</keyword>
<dbReference type="FunCoup" id="A0A316W642">
    <property type="interactions" value="562"/>
</dbReference>
<dbReference type="InterPro" id="IPR036249">
    <property type="entry name" value="Thioredoxin-like_sf"/>
</dbReference>
<evidence type="ECO:0000259" key="7">
    <source>
        <dbReference type="PROSITE" id="PS50405"/>
    </source>
</evidence>
<dbReference type="SUPFAM" id="SSF47616">
    <property type="entry name" value="GST C-terminal domain-like"/>
    <property type="match status" value="1"/>
</dbReference>
<evidence type="ECO:0000256" key="3">
    <source>
        <dbReference type="PROSITE-ProRule" id="PRU00519"/>
    </source>
</evidence>
<evidence type="ECO:0000256" key="1">
    <source>
        <dbReference type="ARBA" id="ARBA00022768"/>
    </source>
</evidence>
<evidence type="ECO:0000256" key="2">
    <source>
        <dbReference type="ARBA" id="ARBA00022917"/>
    </source>
</evidence>
<dbReference type="Pfam" id="PF00647">
    <property type="entry name" value="EF1G"/>
    <property type="match status" value="1"/>
</dbReference>
<dbReference type="InParanoid" id="A0A316W642"/>
<dbReference type="RefSeq" id="XP_025370285.1">
    <property type="nucleotide sequence ID" value="XM_025511804.1"/>
</dbReference>
<dbReference type="CDD" id="cd03181">
    <property type="entry name" value="GST_C_EF1Bgamma_like"/>
    <property type="match status" value="1"/>
</dbReference>
<feature type="domain" description="GST C-terminal" evidence="7">
    <location>
        <begin position="89"/>
        <end position="230"/>
    </location>
</feature>
<dbReference type="SUPFAM" id="SSF52833">
    <property type="entry name" value="Thioredoxin-like"/>
    <property type="match status" value="1"/>
</dbReference>
<dbReference type="SMART" id="SM01183">
    <property type="entry name" value="EF1G"/>
    <property type="match status" value="1"/>
</dbReference>
<dbReference type="InterPro" id="IPR004045">
    <property type="entry name" value="Glutathione_S-Trfase_N"/>
</dbReference>
<dbReference type="PROSITE" id="PS50404">
    <property type="entry name" value="GST_NTER"/>
    <property type="match status" value="1"/>
</dbReference>
<dbReference type="InterPro" id="IPR004046">
    <property type="entry name" value="GST_C"/>
</dbReference>
<dbReference type="GeneID" id="37033674"/>
<evidence type="ECO:0000259" key="5">
    <source>
        <dbReference type="PROSITE" id="PS50040"/>
    </source>
</evidence>
<feature type="region of interest" description="Disordered" evidence="4">
    <location>
        <begin position="231"/>
        <end position="271"/>
    </location>
</feature>
<dbReference type="PROSITE" id="PS50405">
    <property type="entry name" value="GST_CTER"/>
    <property type="match status" value="1"/>
</dbReference>
<dbReference type="EMBL" id="KZ819373">
    <property type="protein sequence ID" value="PWN43125.1"/>
    <property type="molecule type" value="Genomic_DNA"/>
</dbReference>
<evidence type="ECO:0000259" key="6">
    <source>
        <dbReference type="PROSITE" id="PS50404"/>
    </source>
</evidence>
<dbReference type="AlphaFoldDB" id="A0A316W642"/>
<dbReference type="OrthoDB" id="249703at2759"/>
<reference evidence="8 9" key="1">
    <citation type="journal article" date="2018" name="Mol. Biol. Evol.">
        <title>Broad Genomic Sampling Reveals a Smut Pathogenic Ancestry of the Fungal Clade Ustilaginomycotina.</title>
        <authorList>
            <person name="Kijpornyongpan T."/>
            <person name="Mondo S.J."/>
            <person name="Barry K."/>
            <person name="Sandor L."/>
            <person name="Lee J."/>
            <person name="Lipzen A."/>
            <person name="Pangilinan J."/>
            <person name="LaButti K."/>
            <person name="Hainaut M."/>
            <person name="Henrissat B."/>
            <person name="Grigoriev I.V."/>
            <person name="Spatafora J.W."/>
            <person name="Aime M.C."/>
        </authorList>
    </citation>
    <scope>NUCLEOTIDE SEQUENCE [LARGE SCALE GENOMIC DNA]</scope>
    <source>
        <strain evidence="8 9">MCA 4658</strain>
    </source>
</reference>
<dbReference type="InterPro" id="IPR040079">
    <property type="entry name" value="Glutathione_S-Trfase"/>
</dbReference>
<dbReference type="SUPFAM" id="SSF89942">
    <property type="entry name" value="eEF1-gamma domain"/>
    <property type="match status" value="1"/>
</dbReference>
<dbReference type="FunFam" id="3.40.30.10:FF:000142">
    <property type="entry name" value="Elongation factor 1 gamma"/>
    <property type="match status" value="1"/>
</dbReference>
<keyword evidence="1 3" id="KW-0251">Elongation factor</keyword>
<name>A0A316W642_9BASI</name>
<dbReference type="PANTHER" id="PTHR43986:SF1">
    <property type="entry name" value="ELONGATION FACTOR 1-GAMMA"/>
    <property type="match status" value="1"/>
</dbReference>